<evidence type="ECO:0008006" key="14">
    <source>
        <dbReference type="Google" id="ProtNLM"/>
    </source>
</evidence>
<dbReference type="GO" id="GO:0006825">
    <property type="term" value="P:copper ion transport"/>
    <property type="evidence" value="ECO:0007669"/>
    <property type="project" value="InterPro"/>
</dbReference>
<dbReference type="PROSITE" id="PS51318">
    <property type="entry name" value="TAT"/>
    <property type="match status" value="1"/>
</dbReference>
<feature type="domain" description="Copper resistance protein D" evidence="11">
    <location>
        <begin position="319"/>
        <end position="420"/>
    </location>
</feature>
<dbReference type="Pfam" id="PF05425">
    <property type="entry name" value="CopD"/>
    <property type="match status" value="1"/>
</dbReference>
<keyword evidence="3 9" id="KW-0812">Transmembrane</keyword>
<evidence type="ECO:0000256" key="1">
    <source>
        <dbReference type="ARBA" id="ARBA00004651"/>
    </source>
</evidence>
<dbReference type="SUPFAM" id="SSF81296">
    <property type="entry name" value="E set domains"/>
    <property type="match status" value="1"/>
</dbReference>
<evidence type="ECO:0000256" key="7">
    <source>
        <dbReference type="ARBA" id="ARBA00023008"/>
    </source>
</evidence>
<evidence type="ECO:0000256" key="4">
    <source>
        <dbReference type="ARBA" id="ARBA00022723"/>
    </source>
</evidence>
<name>A0A0A6VVC8_KOCRO</name>
<dbReference type="GO" id="GO:0046688">
    <property type="term" value="P:response to copper ion"/>
    <property type="evidence" value="ECO:0007669"/>
    <property type="project" value="InterPro"/>
</dbReference>
<feature type="transmembrane region" description="Helical" evidence="9">
    <location>
        <begin position="320"/>
        <end position="342"/>
    </location>
</feature>
<gene>
    <name evidence="12" type="ORF">GY22_06720</name>
</gene>
<dbReference type="GO" id="GO:0005886">
    <property type="term" value="C:plasma membrane"/>
    <property type="evidence" value="ECO:0007669"/>
    <property type="project" value="UniProtKB-SubCell"/>
</dbReference>
<evidence type="ECO:0000256" key="9">
    <source>
        <dbReference type="SAM" id="Phobius"/>
    </source>
</evidence>
<evidence type="ECO:0000313" key="13">
    <source>
        <dbReference type="Proteomes" id="UP000030466"/>
    </source>
</evidence>
<proteinExistence type="predicted"/>
<evidence type="ECO:0000313" key="12">
    <source>
        <dbReference type="EMBL" id="KHD97809.1"/>
    </source>
</evidence>
<keyword evidence="8 9" id="KW-0472">Membrane</keyword>
<dbReference type="GO" id="GO:0042597">
    <property type="term" value="C:periplasmic space"/>
    <property type="evidence" value="ECO:0007669"/>
    <property type="project" value="InterPro"/>
</dbReference>
<keyword evidence="4" id="KW-0479">Metal-binding</keyword>
<dbReference type="Gene3D" id="2.60.40.1220">
    <property type="match status" value="1"/>
</dbReference>
<comment type="subcellular location">
    <subcellularLocation>
        <location evidence="1">Cell membrane</location>
        <topology evidence="1">Multi-pass membrane protein</topology>
    </subcellularLocation>
</comment>
<dbReference type="InterPro" id="IPR014756">
    <property type="entry name" value="Ig_E-set"/>
</dbReference>
<dbReference type="GO" id="GO:0005507">
    <property type="term" value="F:copper ion binding"/>
    <property type="evidence" value="ECO:0007669"/>
    <property type="project" value="InterPro"/>
</dbReference>
<dbReference type="InterPro" id="IPR007348">
    <property type="entry name" value="CopC_dom"/>
</dbReference>
<dbReference type="InterPro" id="IPR006311">
    <property type="entry name" value="TAT_signal"/>
</dbReference>
<feature type="transmembrane region" description="Helical" evidence="9">
    <location>
        <begin position="362"/>
        <end position="382"/>
    </location>
</feature>
<dbReference type="Pfam" id="PF04234">
    <property type="entry name" value="CopC"/>
    <property type="match status" value="1"/>
</dbReference>
<feature type="transmembrane region" description="Helical" evidence="9">
    <location>
        <begin position="187"/>
        <end position="209"/>
    </location>
</feature>
<dbReference type="InterPro" id="IPR032694">
    <property type="entry name" value="CopC/D"/>
</dbReference>
<feature type="transmembrane region" description="Helical" evidence="9">
    <location>
        <begin position="251"/>
        <end position="269"/>
    </location>
</feature>
<keyword evidence="2" id="KW-1003">Cell membrane</keyword>
<evidence type="ECO:0000256" key="5">
    <source>
        <dbReference type="ARBA" id="ARBA00022729"/>
    </source>
</evidence>
<evidence type="ECO:0000256" key="8">
    <source>
        <dbReference type="ARBA" id="ARBA00023136"/>
    </source>
</evidence>
<keyword evidence="5" id="KW-0732">Signal</keyword>
<dbReference type="InterPro" id="IPR008457">
    <property type="entry name" value="Cu-R_CopD_dom"/>
</dbReference>
<protein>
    <recommendedName>
        <fullName evidence="14">Copper resistance protein CopC</fullName>
    </recommendedName>
</protein>
<dbReference type="Proteomes" id="UP000030466">
    <property type="component" value="Unassembled WGS sequence"/>
</dbReference>
<evidence type="ECO:0000256" key="3">
    <source>
        <dbReference type="ARBA" id="ARBA00022692"/>
    </source>
</evidence>
<sequence>MQARGSRRSLLVLLTSLVVLVLIVLGAPAAVAHTELTGTTPGEGEVLAQAPATITLSFNEPVGASAETVQVYTPAGDPVAGQVQALDSTVTMTPATTLGSGTHTVVWRVTSADGHPISGSFTFSVSAPSTTAVTVADDDPLPQAMIAAQTVTYLGVFAAAGLVVFEVLFFTLSPGVAAATRRWLHRLAYLAAAVAVLGAMSSVLVAGRWQDAAVPGPLTDPVLAAVLTVVGVLAAVLAAPRATGGPRTSMGRIVALAGAIVAGLSLVVTGHTRSVEPGWLVVTADAVHVAAGITWVGGLLGLIIVLGRTSDTPAPDAATVLARFSAAAGWVVAAVAATGLILGWRILGSGQALVSTGYGQLLLIKVTLVLLVVFVAAWNRYVLLPRVLTGDDSSAMGSMRSAIQGEAVILGLVLLVTGVLTSLSP</sequence>
<evidence type="ECO:0000256" key="2">
    <source>
        <dbReference type="ARBA" id="ARBA00022475"/>
    </source>
</evidence>
<dbReference type="PANTHER" id="PTHR34820">
    <property type="entry name" value="INNER MEMBRANE PROTEIN YEBZ"/>
    <property type="match status" value="1"/>
</dbReference>
<accession>A0A0A6VVC8</accession>
<dbReference type="EMBL" id="JSUH01000005">
    <property type="protein sequence ID" value="KHD97809.1"/>
    <property type="molecule type" value="Genomic_DNA"/>
</dbReference>
<keyword evidence="6 9" id="KW-1133">Transmembrane helix</keyword>
<dbReference type="PANTHER" id="PTHR34820:SF4">
    <property type="entry name" value="INNER MEMBRANE PROTEIN YEBZ"/>
    <property type="match status" value="1"/>
</dbReference>
<feature type="transmembrane region" description="Helical" evidence="9">
    <location>
        <begin position="221"/>
        <end position="239"/>
    </location>
</feature>
<dbReference type="AlphaFoldDB" id="A0A0A6VVC8"/>
<comment type="caution">
    <text evidence="12">The sequence shown here is derived from an EMBL/GenBank/DDBJ whole genome shotgun (WGS) entry which is preliminary data.</text>
</comment>
<evidence type="ECO:0000256" key="6">
    <source>
        <dbReference type="ARBA" id="ARBA00022989"/>
    </source>
</evidence>
<organism evidence="12 13">
    <name type="scientific">Kocuria rosea subsp. polaris</name>
    <dbReference type="NCBI Taxonomy" id="136273"/>
    <lineage>
        <taxon>Bacteria</taxon>
        <taxon>Bacillati</taxon>
        <taxon>Actinomycetota</taxon>
        <taxon>Actinomycetes</taxon>
        <taxon>Micrococcales</taxon>
        <taxon>Micrococcaceae</taxon>
        <taxon>Kocuria</taxon>
    </lineage>
</organism>
<dbReference type="InterPro" id="IPR014755">
    <property type="entry name" value="Cu-Rt/internalin_Ig-like"/>
</dbReference>
<evidence type="ECO:0000259" key="10">
    <source>
        <dbReference type="Pfam" id="PF04234"/>
    </source>
</evidence>
<feature type="transmembrane region" description="Helical" evidence="9">
    <location>
        <begin position="151"/>
        <end position="175"/>
    </location>
</feature>
<evidence type="ECO:0000259" key="11">
    <source>
        <dbReference type="Pfam" id="PF05425"/>
    </source>
</evidence>
<feature type="transmembrane region" description="Helical" evidence="9">
    <location>
        <begin position="403"/>
        <end position="423"/>
    </location>
</feature>
<reference evidence="12 13" key="1">
    <citation type="journal article" date="2003" name="Int. J. Syst. Evol. Microbiol.">
        <title>Kocuria polaris sp. nov., an orange-pigmented psychrophilic bacterium isolated from an Antarctic cyanobacterial mat sample.</title>
        <authorList>
            <person name="Reddy G.S."/>
            <person name="Prakash J.S."/>
            <person name="Prabahar V."/>
            <person name="Matsumoto G.I."/>
            <person name="Stackebrandt E."/>
            <person name="Shivaji S."/>
        </authorList>
    </citation>
    <scope>NUCLEOTIDE SEQUENCE [LARGE SCALE GENOMIC DNA]</scope>
    <source>
        <strain evidence="12 13">CMS 76or</strain>
    </source>
</reference>
<keyword evidence="7" id="KW-0186">Copper</keyword>
<feature type="domain" description="CopC" evidence="10">
    <location>
        <begin position="33"/>
        <end position="125"/>
    </location>
</feature>
<feature type="transmembrane region" description="Helical" evidence="9">
    <location>
        <begin position="289"/>
        <end position="308"/>
    </location>
</feature>
<keyword evidence="13" id="KW-1185">Reference proteome</keyword>